<accession>A0AAN5VLT0</accession>
<evidence type="ECO:0000313" key="1">
    <source>
        <dbReference type="EMBL" id="HBH1542574.1"/>
    </source>
</evidence>
<protein>
    <submittedName>
        <fullName evidence="1">Uncharacterized protein</fullName>
    </submittedName>
</protein>
<dbReference type="AlphaFoldDB" id="A0AAN5VLT0"/>
<evidence type="ECO:0000313" key="2">
    <source>
        <dbReference type="Proteomes" id="UP000878956"/>
    </source>
</evidence>
<dbReference type="EMBL" id="DAEPXK010000019">
    <property type="protein sequence ID" value="HBH1542574.1"/>
    <property type="molecule type" value="Genomic_DNA"/>
</dbReference>
<gene>
    <name evidence="1" type="ORF">KRM00_002060</name>
</gene>
<name>A0AAN5VLT0_CLODI</name>
<organism evidence="1 2">
    <name type="scientific">Clostridioides difficile</name>
    <name type="common">Peptoclostridium difficile</name>
    <dbReference type="NCBI Taxonomy" id="1496"/>
    <lineage>
        <taxon>Bacteria</taxon>
        <taxon>Bacillati</taxon>
        <taxon>Bacillota</taxon>
        <taxon>Clostridia</taxon>
        <taxon>Peptostreptococcales</taxon>
        <taxon>Peptostreptococcaceae</taxon>
        <taxon>Clostridioides</taxon>
    </lineage>
</organism>
<proteinExistence type="predicted"/>
<reference evidence="1" key="2">
    <citation type="submission" date="2021-06" db="EMBL/GenBank/DDBJ databases">
        <authorList>
            <consortium name="NCBI Pathogen Detection Project"/>
        </authorList>
    </citation>
    <scope>NUCLEOTIDE SEQUENCE</scope>
    <source>
        <strain evidence="1">HN1000</strain>
    </source>
</reference>
<sequence length="100" mass="12083">MPKLWFEISKIFEFRIIKGFCPIDFNLFTKEEKEVIEEVLNITKNIDTWDLVKYLLYTYPVMWNYKIGDSSIPTQDIKFWVKENNGILIPKFLLEEKEVN</sequence>
<dbReference type="RefSeq" id="WP_009899503.1">
    <property type="nucleotide sequence ID" value="NZ_FUQT01000003.1"/>
</dbReference>
<comment type="caution">
    <text evidence="1">The sequence shown here is derived from an EMBL/GenBank/DDBJ whole genome shotgun (WGS) entry which is preliminary data.</text>
</comment>
<reference evidence="1" key="1">
    <citation type="journal article" date="2018" name="Genome Biol.">
        <title>SKESA: strategic k-mer extension for scrupulous assemblies.</title>
        <authorList>
            <person name="Souvorov A."/>
            <person name="Agarwala R."/>
            <person name="Lipman D.J."/>
        </authorList>
    </citation>
    <scope>NUCLEOTIDE SEQUENCE</scope>
    <source>
        <strain evidence="1">HN1000</strain>
    </source>
</reference>
<dbReference type="Proteomes" id="UP000878956">
    <property type="component" value="Unassembled WGS sequence"/>
</dbReference>